<dbReference type="AlphaFoldDB" id="A0A9W4SNL5"/>
<evidence type="ECO:0000313" key="2">
    <source>
        <dbReference type="Proteomes" id="UP001153678"/>
    </source>
</evidence>
<evidence type="ECO:0000313" key="1">
    <source>
        <dbReference type="EMBL" id="CAI2173534.1"/>
    </source>
</evidence>
<organism evidence="1 2">
    <name type="scientific">Funneliformis geosporum</name>
    <dbReference type="NCBI Taxonomy" id="1117311"/>
    <lineage>
        <taxon>Eukaryota</taxon>
        <taxon>Fungi</taxon>
        <taxon>Fungi incertae sedis</taxon>
        <taxon>Mucoromycota</taxon>
        <taxon>Glomeromycotina</taxon>
        <taxon>Glomeromycetes</taxon>
        <taxon>Glomerales</taxon>
        <taxon>Glomeraceae</taxon>
        <taxon>Funneliformis</taxon>
    </lineage>
</organism>
<dbReference type="EMBL" id="CAMKVN010001077">
    <property type="protein sequence ID" value="CAI2173534.1"/>
    <property type="molecule type" value="Genomic_DNA"/>
</dbReference>
<gene>
    <name evidence="1" type="ORF">FWILDA_LOCUS6133</name>
</gene>
<name>A0A9W4SNL5_9GLOM</name>
<comment type="caution">
    <text evidence="1">The sequence shown here is derived from an EMBL/GenBank/DDBJ whole genome shotgun (WGS) entry which is preliminary data.</text>
</comment>
<accession>A0A9W4SNL5</accession>
<keyword evidence="2" id="KW-1185">Reference proteome</keyword>
<dbReference type="Proteomes" id="UP001153678">
    <property type="component" value="Unassembled WGS sequence"/>
</dbReference>
<reference evidence="1" key="1">
    <citation type="submission" date="2022-08" db="EMBL/GenBank/DDBJ databases">
        <authorList>
            <person name="Kallberg Y."/>
            <person name="Tangrot J."/>
            <person name="Rosling A."/>
        </authorList>
    </citation>
    <scope>NUCLEOTIDE SEQUENCE</scope>
    <source>
        <strain evidence="1">Wild A</strain>
    </source>
</reference>
<proteinExistence type="predicted"/>
<sequence length="90" mass="10064">MSDLNSLTRESHFNGILKINDQIKTHLDPLVDGGPDENLQRNMATLFQKLAGITLPIDKYSFHLNSQGQVVDLELVMKNFCYAGKALCTL</sequence>
<protein>
    <submittedName>
        <fullName evidence="1">8326_t:CDS:1</fullName>
    </submittedName>
</protein>